<evidence type="ECO:0000313" key="5">
    <source>
        <dbReference type="Proteomes" id="UP000570010"/>
    </source>
</evidence>
<gene>
    <name evidence="3" type="ORF">G4D64_14550</name>
    <name evidence="2" type="ORF">H1Z61_14680</name>
</gene>
<comment type="caution">
    <text evidence="3">The sequence shown here is derived from an EMBL/GenBank/DDBJ whole genome shotgun (WGS) entry which is preliminary data.</text>
</comment>
<keyword evidence="4" id="KW-1185">Reference proteome</keyword>
<protein>
    <submittedName>
        <fullName evidence="3">Uncharacterized protein</fullName>
    </submittedName>
</protein>
<proteinExistence type="predicted"/>
<dbReference type="EMBL" id="JAAIWN010000042">
    <property type="protein sequence ID" value="NEY82692.1"/>
    <property type="molecule type" value="Genomic_DNA"/>
</dbReference>
<name>A0A6B3W0H9_9BACI</name>
<keyword evidence="1" id="KW-0812">Transmembrane</keyword>
<organism evidence="3 4">
    <name type="scientific">Bacillus aquiflavi</name>
    <dbReference type="NCBI Taxonomy" id="2672567"/>
    <lineage>
        <taxon>Bacteria</taxon>
        <taxon>Bacillati</taxon>
        <taxon>Bacillota</taxon>
        <taxon>Bacilli</taxon>
        <taxon>Bacillales</taxon>
        <taxon>Bacillaceae</taxon>
        <taxon>Bacillus</taxon>
    </lineage>
</organism>
<keyword evidence="1" id="KW-0472">Membrane</keyword>
<dbReference type="RefSeq" id="WP_163243081.1">
    <property type="nucleotide sequence ID" value="NZ_JAAIWN010000042.1"/>
</dbReference>
<evidence type="ECO:0000313" key="3">
    <source>
        <dbReference type="EMBL" id="NEY82692.1"/>
    </source>
</evidence>
<dbReference type="Proteomes" id="UP000570010">
    <property type="component" value="Unassembled WGS sequence"/>
</dbReference>
<accession>A0A6B3W0H9</accession>
<dbReference type="EMBL" id="JACEIO010000041">
    <property type="protein sequence ID" value="MBA4538344.1"/>
    <property type="molecule type" value="Genomic_DNA"/>
</dbReference>
<sequence length="121" mass="14091">MTSSERHAILGNDCTQVAMNRFDRHHKHKEKQKRQFKKVRLMILSACLMLVCSFYIYIKSTAKIKEPNPDLGKKVVIHLPNGSTVFTYENLIIEENGKLYYKGERNTIDLTGGKVVYENWE</sequence>
<dbReference type="Proteomes" id="UP000472971">
    <property type="component" value="Unassembled WGS sequence"/>
</dbReference>
<evidence type="ECO:0000313" key="4">
    <source>
        <dbReference type="Proteomes" id="UP000472971"/>
    </source>
</evidence>
<feature type="transmembrane region" description="Helical" evidence="1">
    <location>
        <begin position="39"/>
        <end position="58"/>
    </location>
</feature>
<reference evidence="3 4" key="1">
    <citation type="submission" date="2020-02" db="EMBL/GenBank/DDBJ databases">
        <title>Bacillus aquiflavi sp. nov., isolated from yellow water of strong flavor Chinese baijiu in Yibin region of China.</title>
        <authorList>
            <person name="Xie J."/>
        </authorList>
    </citation>
    <scope>NUCLEOTIDE SEQUENCE [LARGE SCALE GENOMIC DNA]</scope>
    <source>
        <strain evidence="3 4">3H-10</strain>
    </source>
</reference>
<evidence type="ECO:0000313" key="2">
    <source>
        <dbReference type="EMBL" id="MBA4538344.1"/>
    </source>
</evidence>
<dbReference type="AlphaFoldDB" id="A0A6B3W0H9"/>
<evidence type="ECO:0000256" key="1">
    <source>
        <dbReference type="SAM" id="Phobius"/>
    </source>
</evidence>
<keyword evidence="1" id="KW-1133">Transmembrane helix</keyword>
<reference evidence="2 5" key="2">
    <citation type="submission" date="2020-07" db="EMBL/GenBank/DDBJ databases">
        <authorList>
            <person name="Feng H."/>
        </authorList>
    </citation>
    <scope>NUCLEOTIDE SEQUENCE [LARGE SCALE GENOMIC DNA]</scope>
    <source>
        <strain evidence="5">s-12</strain>
        <strain evidence="2">S-12</strain>
    </source>
</reference>